<sequence length="225" mass="25751">MVLGEDFKINFKLSAGSGNKMCFIETIKFYIVQRLQCEKRSDYIGDDETFSFTNKYLLKYLKLERDESGLKSYEGDWTMKIPKALPFCIHPHLTNRQAEFENYKGLKVSHFIRIVLEVEPIEFVKRSNISSTSLISSLEPIKNDTPLSVESNDFVVNLSLKSDVFFKAPIRLLSPNALKQPAPPTYEEAIQETGTATNKLVFNPLKIVKRRVSKSDAYSPPAYHQ</sequence>
<name>A0A1E3P436_WICAA</name>
<organism evidence="1 2">
    <name type="scientific">Wickerhamomyces anomalus (strain ATCC 58044 / CBS 1984 / NCYC 433 / NRRL Y-366-8)</name>
    <name type="common">Yeast</name>
    <name type="synonym">Hansenula anomala</name>
    <dbReference type="NCBI Taxonomy" id="683960"/>
    <lineage>
        <taxon>Eukaryota</taxon>
        <taxon>Fungi</taxon>
        <taxon>Dikarya</taxon>
        <taxon>Ascomycota</taxon>
        <taxon>Saccharomycotina</taxon>
        <taxon>Saccharomycetes</taxon>
        <taxon>Phaffomycetales</taxon>
        <taxon>Wickerhamomycetaceae</taxon>
        <taxon>Wickerhamomyces</taxon>
    </lineage>
</organism>
<dbReference type="Proteomes" id="UP000094112">
    <property type="component" value="Unassembled WGS sequence"/>
</dbReference>
<gene>
    <name evidence="1" type="ORF">WICANDRAFT_92110</name>
</gene>
<reference evidence="1 2" key="1">
    <citation type="journal article" date="2016" name="Proc. Natl. Acad. Sci. U.S.A.">
        <title>Comparative genomics of biotechnologically important yeasts.</title>
        <authorList>
            <person name="Riley R."/>
            <person name="Haridas S."/>
            <person name="Wolfe K.H."/>
            <person name="Lopes M.R."/>
            <person name="Hittinger C.T."/>
            <person name="Goeker M."/>
            <person name="Salamov A.A."/>
            <person name="Wisecaver J.H."/>
            <person name="Long T.M."/>
            <person name="Calvey C.H."/>
            <person name="Aerts A.L."/>
            <person name="Barry K.W."/>
            <person name="Choi C."/>
            <person name="Clum A."/>
            <person name="Coughlan A.Y."/>
            <person name="Deshpande S."/>
            <person name="Douglass A.P."/>
            <person name="Hanson S.J."/>
            <person name="Klenk H.-P."/>
            <person name="LaButti K.M."/>
            <person name="Lapidus A."/>
            <person name="Lindquist E.A."/>
            <person name="Lipzen A.M."/>
            <person name="Meier-Kolthoff J.P."/>
            <person name="Ohm R.A."/>
            <person name="Otillar R.P."/>
            <person name="Pangilinan J.L."/>
            <person name="Peng Y."/>
            <person name="Rokas A."/>
            <person name="Rosa C.A."/>
            <person name="Scheuner C."/>
            <person name="Sibirny A.A."/>
            <person name="Slot J.C."/>
            <person name="Stielow J.B."/>
            <person name="Sun H."/>
            <person name="Kurtzman C.P."/>
            <person name="Blackwell M."/>
            <person name="Grigoriev I.V."/>
            <person name="Jeffries T.W."/>
        </authorList>
    </citation>
    <scope>NUCLEOTIDE SEQUENCE [LARGE SCALE GENOMIC DNA]</scope>
    <source>
        <strain evidence="2">ATCC 58044 / CBS 1984 / NCYC 433 / NRRL Y-366-8</strain>
    </source>
</reference>
<dbReference type="OrthoDB" id="10634254at2759"/>
<proteinExistence type="predicted"/>
<dbReference type="RefSeq" id="XP_019039217.1">
    <property type="nucleotide sequence ID" value="XM_019186342.1"/>
</dbReference>
<accession>A0A1E3P436</accession>
<dbReference type="GeneID" id="30203588"/>
<dbReference type="EMBL" id="KV454210">
    <property type="protein sequence ID" value="ODQ60010.1"/>
    <property type="molecule type" value="Genomic_DNA"/>
</dbReference>
<evidence type="ECO:0000313" key="2">
    <source>
        <dbReference type="Proteomes" id="UP000094112"/>
    </source>
</evidence>
<evidence type="ECO:0000313" key="1">
    <source>
        <dbReference type="EMBL" id="ODQ60010.1"/>
    </source>
</evidence>
<keyword evidence="2" id="KW-1185">Reference proteome</keyword>
<dbReference type="AlphaFoldDB" id="A0A1E3P436"/>
<protein>
    <submittedName>
        <fullName evidence="1">Uncharacterized protein</fullName>
    </submittedName>
</protein>